<feature type="region of interest" description="Disordered" evidence="1">
    <location>
        <begin position="347"/>
        <end position="400"/>
    </location>
</feature>
<dbReference type="HOGENOM" id="CLU_248185_0_0_1"/>
<evidence type="ECO:0000313" key="2">
    <source>
        <dbReference type="EMBL" id="EDW33780.1"/>
    </source>
</evidence>
<evidence type="ECO:0000313" key="3">
    <source>
        <dbReference type="Proteomes" id="UP000008744"/>
    </source>
</evidence>
<feature type="region of interest" description="Disordered" evidence="1">
    <location>
        <begin position="1443"/>
        <end position="1497"/>
    </location>
</feature>
<dbReference type="OMA" id="GTRPPTW"/>
<feature type="region of interest" description="Disordered" evidence="1">
    <location>
        <begin position="200"/>
        <end position="282"/>
    </location>
</feature>
<protein>
    <submittedName>
        <fullName evidence="2">GL27025</fullName>
    </submittedName>
</protein>
<feature type="compositionally biased region" description="Polar residues" evidence="1">
    <location>
        <begin position="347"/>
        <end position="383"/>
    </location>
</feature>
<accession>B4H7G9</accession>
<feature type="region of interest" description="Disordered" evidence="1">
    <location>
        <begin position="1054"/>
        <end position="1142"/>
    </location>
</feature>
<feature type="compositionally biased region" description="Basic and acidic residues" evidence="1">
    <location>
        <begin position="1488"/>
        <end position="1497"/>
    </location>
</feature>
<name>B4H7G9_DROPE</name>
<feature type="compositionally biased region" description="Basic residues" evidence="1">
    <location>
        <begin position="212"/>
        <end position="224"/>
    </location>
</feature>
<keyword evidence="3" id="KW-1185">Reference proteome</keyword>
<feature type="compositionally biased region" description="Basic residues" evidence="1">
    <location>
        <begin position="243"/>
        <end position="253"/>
    </location>
</feature>
<feature type="compositionally biased region" description="Basic and acidic residues" evidence="1">
    <location>
        <begin position="1127"/>
        <end position="1142"/>
    </location>
</feature>
<feature type="region of interest" description="Disordered" evidence="1">
    <location>
        <begin position="412"/>
        <end position="438"/>
    </location>
</feature>
<evidence type="ECO:0000256" key="1">
    <source>
        <dbReference type="SAM" id="MobiDB-lite"/>
    </source>
</evidence>
<organism evidence="3">
    <name type="scientific">Drosophila persimilis</name>
    <name type="common">Fruit fly</name>
    <dbReference type="NCBI Taxonomy" id="7234"/>
    <lineage>
        <taxon>Eukaryota</taxon>
        <taxon>Metazoa</taxon>
        <taxon>Ecdysozoa</taxon>
        <taxon>Arthropoda</taxon>
        <taxon>Hexapoda</taxon>
        <taxon>Insecta</taxon>
        <taxon>Pterygota</taxon>
        <taxon>Neoptera</taxon>
        <taxon>Endopterygota</taxon>
        <taxon>Diptera</taxon>
        <taxon>Brachycera</taxon>
        <taxon>Muscomorpha</taxon>
        <taxon>Ephydroidea</taxon>
        <taxon>Drosophilidae</taxon>
        <taxon>Drosophila</taxon>
        <taxon>Sophophora</taxon>
    </lineage>
</organism>
<proteinExistence type="predicted"/>
<feature type="compositionally biased region" description="Low complexity" evidence="1">
    <location>
        <begin position="1070"/>
        <end position="1083"/>
    </location>
</feature>
<dbReference type="KEGG" id="dpe:6601740"/>
<gene>
    <name evidence="2" type="primary">Dper\GL27025</name>
    <name evidence="2" type="ORF">Dper_GL27025</name>
</gene>
<feature type="region of interest" description="Disordered" evidence="1">
    <location>
        <begin position="623"/>
        <end position="642"/>
    </location>
</feature>
<feature type="compositionally biased region" description="Polar residues" evidence="1">
    <location>
        <begin position="1100"/>
        <end position="1119"/>
    </location>
</feature>
<feature type="region of interest" description="Disordered" evidence="1">
    <location>
        <begin position="1364"/>
        <end position="1395"/>
    </location>
</feature>
<feature type="compositionally biased region" description="Polar residues" evidence="1">
    <location>
        <begin position="1467"/>
        <end position="1483"/>
    </location>
</feature>
<feature type="compositionally biased region" description="Pro residues" evidence="1">
    <location>
        <begin position="13"/>
        <end position="24"/>
    </location>
</feature>
<reference evidence="2 3" key="1">
    <citation type="journal article" date="2007" name="Nature">
        <title>Evolution of genes and genomes on the Drosophila phylogeny.</title>
        <authorList>
            <consortium name="Drosophila 12 Genomes Consortium"/>
            <person name="Clark A.G."/>
            <person name="Eisen M.B."/>
            <person name="Smith D.R."/>
            <person name="Bergman C.M."/>
            <person name="Oliver B."/>
            <person name="Markow T.A."/>
            <person name="Kaufman T.C."/>
            <person name="Kellis M."/>
            <person name="Gelbart W."/>
            <person name="Iyer V.N."/>
            <person name="Pollard D.A."/>
            <person name="Sackton T.B."/>
            <person name="Larracuente A.M."/>
            <person name="Singh N.D."/>
            <person name="Abad J.P."/>
            <person name="Abt D.N."/>
            <person name="Adryan B."/>
            <person name="Aguade M."/>
            <person name="Akashi H."/>
            <person name="Anderson W.W."/>
            <person name="Aquadro C.F."/>
            <person name="Ardell D.H."/>
            <person name="Arguello R."/>
            <person name="Artieri C.G."/>
            <person name="Barbash D.A."/>
            <person name="Barker D."/>
            <person name="Barsanti P."/>
            <person name="Batterham P."/>
            <person name="Batzoglou S."/>
            <person name="Begun D."/>
            <person name="Bhutkar A."/>
            <person name="Blanco E."/>
            <person name="Bosak S.A."/>
            <person name="Bradley R.K."/>
            <person name="Brand A.D."/>
            <person name="Brent M.R."/>
            <person name="Brooks A.N."/>
            <person name="Brown R.H."/>
            <person name="Butlin R.K."/>
            <person name="Caggese C."/>
            <person name="Calvi B.R."/>
            <person name="Bernardo de Carvalho A."/>
            <person name="Caspi A."/>
            <person name="Castrezana S."/>
            <person name="Celniker S.E."/>
            <person name="Chang J.L."/>
            <person name="Chapple C."/>
            <person name="Chatterji S."/>
            <person name="Chinwalla A."/>
            <person name="Civetta A."/>
            <person name="Clifton S.W."/>
            <person name="Comeron J.M."/>
            <person name="Costello J.C."/>
            <person name="Coyne J.A."/>
            <person name="Daub J."/>
            <person name="David R.G."/>
            <person name="Delcher A.L."/>
            <person name="Delehaunty K."/>
            <person name="Do C.B."/>
            <person name="Ebling H."/>
            <person name="Edwards K."/>
            <person name="Eickbush T."/>
            <person name="Evans J.D."/>
            <person name="Filipski A."/>
            <person name="Findeiss S."/>
            <person name="Freyhult E."/>
            <person name="Fulton L."/>
            <person name="Fulton R."/>
            <person name="Garcia A.C."/>
            <person name="Gardiner A."/>
            <person name="Garfield D.A."/>
            <person name="Garvin B.E."/>
            <person name="Gibson G."/>
            <person name="Gilbert D."/>
            <person name="Gnerre S."/>
            <person name="Godfrey J."/>
            <person name="Good R."/>
            <person name="Gotea V."/>
            <person name="Gravely B."/>
            <person name="Greenberg A.J."/>
            <person name="Griffiths-Jones S."/>
            <person name="Gross S."/>
            <person name="Guigo R."/>
            <person name="Gustafson E.A."/>
            <person name="Haerty W."/>
            <person name="Hahn M.W."/>
            <person name="Halligan D.L."/>
            <person name="Halpern A.L."/>
            <person name="Halter G.M."/>
            <person name="Han M.V."/>
            <person name="Heger A."/>
            <person name="Hillier L."/>
            <person name="Hinrichs A.S."/>
            <person name="Holmes I."/>
            <person name="Hoskins R.A."/>
            <person name="Hubisz M.J."/>
            <person name="Hultmark D."/>
            <person name="Huntley M.A."/>
            <person name="Jaffe D.B."/>
            <person name="Jagadeeshan S."/>
            <person name="Jeck W.R."/>
            <person name="Johnson J."/>
            <person name="Jones C.D."/>
            <person name="Jordan W.C."/>
            <person name="Karpen G.H."/>
            <person name="Kataoka E."/>
            <person name="Keightley P.D."/>
            <person name="Kheradpour P."/>
            <person name="Kirkness E.F."/>
            <person name="Koerich L.B."/>
            <person name="Kristiansen K."/>
            <person name="Kudrna D."/>
            <person name="Kulathinal R.J."/>
            <person name="Kumar S."/>
            <person name="Kwok R."/>
            <person name="Lander E."/>
            <person name="Langley C.H."/>
            <person name="Lapoint R."/>
            <person name="Lazzaro B.P."/>
            <person name="Lee S.J."/>
            <person name="Levesque L."/>
            <person name="Li R."/>
            <person name="Lin C.F."/>
            <person name="Lin M.F."/>
            <person name="Lindblad-Toh K."/>
            <person name="Llopart A."/>
            <person name="Long M."/>
            <person name="Low L."/>
            <person name="Lozovsky E."/>
            <person name="Lu J."/>
            <person name="Luo M."/>
            <person name="Machado C.A."/>
            <person name="Makalowski W."/>
            <person name="Marzo M."/>
            <person name="Matsuda M."/>
            <person name="Matzkin L."/>
            <person name="McAllister B."/>
            <person name="McBride C.S."/>
            <person name="McKernan B."/>
            <person name="McKernan K."/>
            <person name="Mendez-Lago M."/>
            <person name="Minx P."/>
            <person name="Mollenhauer M.U."/>
            <person name="Montooth K."/>
            <person name="Mount S.M."/>
            <person name="Mu X."/>
            <person name="Myers E."/>
            <person name="Negre B."/>
            <person name="Newfeld S."/>
            <person name="Nielsen R."/>
            <person name="Noor M.A."/>
            <person name="O'Grady P."/>
            <person name="Pachter L."/>
            <person name="Papaceit M."/>
            <person name="Parisi M.J."/>
            <person name="Parisi M."/>
            <person name="Parts L."/>
            <person name="Pedersen J.S."/>
            <person name="Pesole G."/>
            <person name="Phillippy A.M."/>
            <person name="Ponting C.P."/>
            <person name="Pop M."/>
            <person name="Porcelli D."/>
            <person name="Powell J.R."/>
            <person name="Prohaska S."/>
            <person name="Pruitt K."/>
            <person name="Puig M."/>
            <person name="Quesneville H."/>
            <person name="Ram K.R."/>
            <person name="Rand D."/>
            <person name="Rasmussen M.D."/>
            <person name="Reed L.K."/>
            <person name="Reenan R."/>
            <person name="Reily A."/>
            <person name="Remington K.A."/>
            <person name="Rieger T.T."/>
            <person name="Ritchie M.G."/>
            <person name="Robin C."/>
            <person name="Rogers Y.H."/>
            <person name="Rohde C."/>
            <person name="Rozas J."/>
            <person name="Rubenfield M.J."/>
            <person name="Ruiz A."/>
            <person name="Russo S."/>
            <person name="Salzberg S.L."/>
            <person name="Sanchez-Gracia A."/>
            <person name="Saranga D.J."/>
            <person name="Sato H."/>
            <person name="Schaeffer S.W."/>
            <person name="Schatz M.C."/>
            <person name="Schlenke T."/>
            <person name="Schwartz R."/>
            <person name="Segarra C."/>
            <person name="Singh R.S."/>
            <person name="Sirot L."/>
            <person name="Sirota M."/>
            <person name="Sisneros N.B."/>
            <person name="Smith C.D."/>
            <person name="Smith T.F."/>
            <person name="Spieth J."/>
            <person name="Stage D.E."/>
            <person name="Stark A."/>
            <person name="Stephan W."/>
            <person name="Strausberg R.L."/>
            <person name="Strempel S."/>
            <person name="Sturgill D."/>
            <person name="Sutton G."/>
            <person name="Sutton G.G."/>
            <person name="Tao W."/>
            <person name="Teichmann S."/>
            <person name="Tobari Y.N."/>
            <person name="Tomimura Y."/>
            <person name="Tsolas J.M."/>
            <person name="Valente V.L."/>
            <person name="Venter E."/>
            <person name="Venter J.C."/>
            <person name="Vicario S."/>
            <person name="Vieira F.G."/>
            <person name="Vilella A.J."/>
            <person name="Villasante A."/>
            <person name="Walenz B."/>
            <person name="Wang J."/>
            <person name="Wasserman M."/>
            <person name="Watts T."/>
            <person name="Wilson D."/>
            <person name="Wilson R.K."/>
            <person name="Wing R.A."/>
            <person name="Wolfner M.F."/>
            <person name="Wong A."/>
            <person name="Wong G.K."/>
            <person name="Wu C.I."/>
            <person name="Wu G."/>
            <person name="Yamamoto D."/>
            <person name="Yang H.P."/>
            <person name="Yang S.P."/>
            <person name="Yorke J.A."/>
            <person name="Yoshida K."/>
            <person name="Zdobnov E."/>
            <person name="Zhang P."/>
            <person name="Zhang Y."/>
            <person name="Zimin A.V."/>
            <person name="Baldwin J."/>
            <person name="Abdouelleil A."/>
            <person name="Abdulkadir J."/>
            <person name="Abebe A."/>
            <person name="Abera B."/>
            <person name="Abreu J."/>
            <person name="Acer S.C."/>
            <person name="Aftuck L."/>
            <person name="Alexander A."/>
            <person name="An P."/>
            <person name="Anderson E."/>
            <person name="Anderson S."/>
            <person name="Arachi H."/>
            <person name="Azer M."/>
            <person name="Bachantsang P."/>
            <person name="Barry A."/>
            <person name="Bayul T."/>
            <person name="Berlin A."/>
            <person name="Bessette D."/>
            <person name="Bloom T."/>
            <person name="Blye J."/>
            <person name="Boguslavskiy L."/>
            <person name="Bonnet C."/>
            <person name="Boukhgalter B."/>
            <person name="Bourzgui I."/>
            <person name="Brown A."/>
            <person name="Cahill P."/>
            <person name="Channer S."/>
            <person name="Cheshatsang Y."/>
            <person name="Chuda L."/>
            <person name="Citroen M."/>
            <person name="Collymore A."/>
            <person name="Cooke P."/>
            <person name="Costello M."/>
            <person name="D'Aco K."/>
            <person name="Daza R."/>
            <person name="De Haan G."/>
            <person name="DeGray S."/>
            <person name="DeMaso C."/>
            <person name="Dhargay N."/>
            <person name="Dooley K."/>
            <person name="Dooley E."/>
            <person name="Doricent M."/>
            <person name="Dorje P."/>
            <person name="Dorjee K."/>
            <person name="Dupes A."/>
            <person name="Elong R."/>
            <person name="Falk J."/>
            <person name="Farina A."/>
            <person name="Faro S."/>
            <person name="Ferguson D."/>
            <person name="Fisher S."/>
            <person name="Foley C.D."/>
            <person name="Franke A."/>
            <person name="Friedrich D."/>
            <person name="Gadbois L."/>
            <person name="Gearin G."/>
            <person name="Gearin C.R."/>
            <person name="Giannoukos G."/>
            <person name="Goode T."/>
            <person name="Graham J."/>
            <person name="Grandbois E."/>
            <person name="Grewal S."/>
            <person name="Gyaltsen K."/>
            <person name="Hafez N."/>
            <person name="Hagos B."/>
            <person name="Hall J."/>
            <person name="Henson C."/>
            <person name="Hollinger A."/>
            <person name="Honan T."/>
            <person name="Huard M.D."/>
            <person name="Hughes L."/>
            <person name="Hurhula B."/>
            <person name="Husby M.E."/>
            <person name="Kamat A."/>
            <person name="Kanga B."/>
            <person name="Kashin S."/>
            <person name="Khazanovich D."/>
            <person name="Kisner P."/>
            <person name="Lance K."/>
            <person name="Lara M."/>
            <person name="Lee W."/>
            <person name="Lennon N."/>
            <person name="Letendre F."/>
            <person name="LeVine R."/>
            <person name="Lipovsky A."/>
            <person name="Liu X."/>
            <person name="Liu J."/>
            <person name="Liu S."/>
            <person name="Lokyitsang T."/>
            <person name="Lokyitsang Y."/>
            <person name="Lubonja R."/>
            <person name="Lui A."/>
            <person name="MacDonald P."/>
            <person name="Magnisalis V."/>
            <person name="Maru K."/>
            <person name="Matthews C."/>
            <person name="McCusker W."/>
            <person name="McDonough S."/>
            <person name="Mehta T."/>
            <person name="Meldrim J."/>
            <person name="Meneus L."/>
            <person name="Mihai O."/>
            <person name="Mihalev A."/>
            <person name="Mihova T."/>
            <person name="Mittelman R."/>
            <person name="Mlenga V."/>
            <person name="Montmayeur A."/>
            <person name="Mulrain L."/>
            <person name="Navidi A."/>
            <person name="Naylor J."/>
            <person name="Negash T."/>
            <person name="Nguyen T."/>
            <person name="Nguyen N."/>
            <person name="Nicol R."/>
            <person name="Norbu C."/>
            <person name="Norbu N."/>
            <person name="Novod N."/>
            <person name="O'Neill B."/>
            <person name="Osman S."/>
            <person name="Markiewicz E."/>
            <person name="Oyono O.L."/>
            <person name="Patti C."/>
            <person name="Phunkhang P."/>
            <person name="Pierre F."/>
            <person name="Priest M."/>
            <person name="Raghuraman S."/>
            <person name="Rege F."/>
            <person name="Reyes R."/>
            <person name="Rise C."/>
            <person name="Rogov P."/>
            <person name="Ross K."/>
            <person name="Ryan E."/>
            <person name="Settipalli S."/>
            <person name="Shea T."/>
            <person name="Sherpa N."/>
            <person name="Shi L."/>
            <person name="Shih D."/>
            <person name="Sparrow T."/>
            <person name="Spaulding J."/>
            <person name="Stalker J."/>
            <person name="Stange-Thomann N."/>
            <person name="Stavropoulos S."/>
            <person name="Stone C."/>
            <person name="Strader C."/>
            <person name="Tesfaye S."/>
            <person name="Thomson T."/>
            <person name="Thoulutsang Y."/>
            <person name="Thoulutsang D."/>
            <person name="Topham K."/>
            <person name="Topping I."/>
            <person name="Tsamla T."/>
            <person name="Vassiliev H."/>
            <person name="Vo A."/>
            <person name="Wangchuk T."/>
            <person name="Wangdi T."/>
            <person name="Weiand M."/>
            <person name="Wilkinson J."/>
            <person name="Wilson A."/>
            <person name="Yadav S."/>
            <person name="Young G."/>
            <person name="Yu Q."/>
            <person name="Zembek L."/>
            <person name="Zhong D."/>
            <person name="Zimmer A."/>
            <person name="Zwirko Z."/>
            <person name="Jaffe D.B."/>
            <person name="Alvarez P."/>
            <person name="Brockman W."/>
            <person name="Butler J."/>
            <person name="Chin C."/>
            <person name="Gnerre S."/>
            <person name="Grabherr M."/>
            <person name="Kleber M."/>
            <person name="Mauceli E."/>
            <person name="MacCallum I."/>
        </authorList>
    </citation>
    <scope>NUCLEOTIDE SEQUENCE [LARGE SCALE GENOMIC DNA]</scope>
    <source>
        <strain evidence="3">MSH-3 / Tucson 14011-0111.49</strain>
    </source>
</reference>
<dbReference type="EMBL" id="CH479218">
    <property type="protein sequence ID" value="EDW33780.1"/>
    <property type="molecule type" value="Genomic_DNA"/>
</dbReference>
<feature type="region of interest" description="Disordered" evidence="1">
    <location>
        <begin position="497"/>
        <end position="516"/>
    </location>
</feature>
<dbReference type="Proteomes" id="UP000008744">
    <property type="component" value="Unassembled WGS sequence"/>
</dbReference>
<sequence length="1497" mass="162772">MLHLFLPAAGDTPPQPHQMPPAYPPFGQAPATQAPYGYPNININMHPSSSLNSNPYANMYQQQQMPPHVYPPGPTFTNQQMNFLPPMNGPMPPQMHPSTHANMYPHMAPPHMPLNTDAQMNSIANLYLYPYYDPYMNNAYLYPNMDPNMQPNHPNPHWQPPPMNHHSFCAHPFRAPPSMGRPMLYPDPGLNASGHRFGYRSSHGHGTGQFHFHGHGQPHGHCHGHGPFNGEPTRHGSYSGHSTYKKRDHHRQRCQTPPNPPVEQDPTADLTSEANSDSDTVVGVEPMLDGEVTLKLRMSDNVEIIEQVNCTAIVEIAAGASESAGSDGICPGSFSGVTIQQIPVSNTNHQIGDNVSPSKDTNEKSSVCASDNNKPTDQQTQAEGESRSQEDNPANVGLDGTRFMGYAVHTVGEDDNSEESNPPPRATLASRANGPVPLEPISVPTNNTGHDSPQMEQSNRNMLPCANVPPTVIDELQSSPTQVAGSVVPPRLVSGEDSVAGESMGTRPPTWPSPPTLDRSEEFIGPSFGGINFPIHDNNPRRISSTATTEGDCINILSNLRNLNYLPDPNDTITSNQNENRHVGSNINYTSDPMPPTVIEEPQSSPTQVAGSVVPPRLVSGQDTVAGESMGTRPPTWPSPPTLDRSEEFIGPSFGGINFPIHDNNPRRISSTATTEGDCINILSNLRNLNYLPDPNDNITSNQNENRHVGSNINYTSDPMQMPSSMLLPITTSNSNMFMRAPQNTSPINRMMRMPLPTPTADSNVMRLNNMMPTLMPMPRPMEISETDLSAVFMQPSSLLIPRPIPAPMPTPESNDMVIDELSMIPLPLPNPQSHIVVSDSTGERELFVQATRSLPLPMLSSTHNVMAIPDNDRGASNDAVQPDISTNPSISIPVPPHMPLPRPIGMLMPETDRSENNNVFMDAEMPLPFLIPPRNGMGMPLRPDRSPMRRIFYQMAHNLNILNLNGTVQPPSRENFNINFGFGLSLGLPLDMDVGVPPPDLMPEIIPNLNETLSIEGGEAIVIPDIDVPIAPATESSVNSTHLDPMLLPVFEEEQSGSDPSSSDEIILSTESSPRTISSSWTTEEERSITGTEYLDINGPTNTKTESPVNNTTDSPIDQTLGGDHYSIDHGASKESAEHSHIGEHFRENSTAMGMALQQKDSNIVPDLTLMPSTTEEYRSSIDQDLTLVPPTIEVYGSSVDQDLTLMPSTTGEDGCSIVLDLTLVPLTIEVDGRSIEQVLTLVPSTTEEEGCKIDQDLTLVPSTTEEDGSSIDLNMTLVPSTMEEDGSSTDQDLALVPSTTEEEGCKIDQDLTLVTSTTEEEECNTDIDEPIATATTVDGTIYNPSLFNGSMISTESTFSPTFCSRTTGHGPTDTRTESPVDITTDSPIEQTIGGDHYSIDQAASEESAEQSHIDEHSRENSIPMGLALQEEDSNIALDLTRMPSKTEEYGSSIDESSSERFTPPVENTNMDQAVIGNCTQDSTEDSAAKKDIASQ</sequence>
<feature type="region of interest" description="Disordered" evidence="1">
    <location>
        <begin position="9"/>
        <end position="28"/>
    </location>
</feature>
<feature type="compositionally biased region" description="Polar residues" evidence="1">
    <location>
        <begin position="269"/>
        <end position="279"/>
    </location>
</feature>